<sequence>MKLYIAHATCSQAAQIIVNELGLTPELVHFDVVNKGTSNGDNFAEVNPLL</sequence>
<name>A0A0Q0CJ81_PSEA0</name>
<dbReference type="Gene3D" id="3.40.30.10">
    <property type="entry name" value="Glutaredoxin"/>
    <property type="match status" value="1"/>
</dbReference>
<dbReference type="EMBL" id="LJRQ01000449">
    <property type="protein sequence ID" value="KPZ05058.1"/>
    <property type="molecule type" value="Genomic_DNA"/>
</dbReference>
<dbReference type="AlphaFoldDB" id="A0A0Q0CJ81"/>
<dbReference type="PATRIC" id="fig|251720.4.peg.539"/>
<protein>
    <submittedName>
        <fullName evidence="1">Glutathione S-transferase</fullName>
    </submittedName>
</protein>
<dbReference type="GO" id="GO:0016740">
    <property type="term" value="F:transferase activity"/>
    <property type="evidence" value="ECO:0007669"/>
    <property type="project" value="UniProtKB-KW"/>
</dbReference>
<reference evidence="1 2" key="1">
    <citation type="submission" date="2015-09" db="EMBL/GenBank/DDBJ databases">
        <title>Genome announcement of multiple Pseudomonas syringae strains.</title>
        <authorList>
            <person name="Thakur S."/>
            <person name="Wang P.W."/>
            <person name="Gong Y."/>
            <person name="Weir B.S."/>
            <person name="Guttman D.S."/>
        </authorList>
    </citation>
    <scope>NUCLEOTIDE SEQUENCE [LARGE SCALE GENOMIC DNA]</scope>
    <source>
        <strain evidence="1 2">ICMP3962</strain>
    </source>
</reference>
<proteinExistence type="predicted"/>
<organism evidence="1 2">
    <name type="scientific">Pseudomonas amygdali pv. ulmi</name>
    <dbReference type="NCBI Taxonomy" id="251720"/>
    <lineage>
        <taxon>Bacteria</taxon>
        <taxon>Pseudomonadati</taxon>
        <taxon>Pseudomonadota</taxon>
        <taxon>Gammaproteobacteria</taxon>
        <taxon>Pseudomonadales</taxon>
        <taxon>Pseudomonadaceae</taxon>
        <taxon>Pseudomonas</taxon>
        <taxon>Pseudomonas amygdali</taxon>
    </lineage>
</organism>
<evidence type="ECO:0000313" key="1">
    <source>
        <dbReference type="EMBL" id="KPZ05058.1"/>
    </source>
</evidence>
<gene>
    <name evidence="1" type="ORF">ALO41_00416</name>
</gene>
<keyword evidence="1" id="KW-0808">Transferase</keyword>
<accession>A0A0Q0CJ81</accession>
<dbReference type="RefSeq" id="WP_234779064.1">
    <property type="nucleotide sequence ID" value="NZ_LIHQ01000009.1"/>
</dbReference>
<evidence type="ECO:0000313" key="2">
    <source>
        <dbReference type="Proteomes" id="UP000050266"/>
    </source>
</evidence>
<dbReference type="Proteomes" id="UP000050266">
    <property type="component" value="Unassembled WGS sequence"/>
</dbReference>
<comment type="caution">
    <text evidence="1">The sequence shown here is derived from an EMBL/GenBank/DDBJ whole genome shotgun (WGS) entry which is preliminary data.</text>
</comment>